<evidence type="ECO:0000313" key="5">
    <source>
        <dbReference type="EMBL" id="MVD25032.1"/>
    </source>
</evidence>
<dbReference type="EMBL" id="JAHBND010000600">
    <property type="protein sequence ID" value="MBS7674751.1"/>
    <property type="molecule type" value="Genomic_DNA"/>
</dbReference>
<organism evidence="5 11">
    <name type="scientific">Vibrio cholerae</name>
    <dbReference type="NCBI Taxonomy" id="666"/>
    <lineage>
        <taxon>Bacteria</taxon>
        <taxon>Pseudomonadati</taxon>
        <taxon>Pseudomonadota</taxon>
        <taxon>Gammaproteobacteria</taxon>
        <taxon>Vibrionales</taxon>
        <taxon>Vibrionaceae</taxon>
        <taxon>Vibrio</taxon>
    </lineage>
</organism>
<evidence type="ECO:0000313" key="2">
    <source>
        <dbReference type="EMBL" id="CSC47210.1"/>
    </source>
</evidence>
<accession>A0A085Q7W7</accession>
<dbReference type="Proteomes" id="UP000323583">
    <property type="component" value="Unassembled WGS sequence"/>
</dbReference>
<dbReference type="RefSeq" id="WP_001076442.1">
    <property type="nucleotide sequence ID" value="NZ_AP018677.1"/>
</dbReference>
<dbReference type="KEGG" id="vcq:EN18_17275"/>
<dbReference type="Gene3D" id="3.30.160.140">
    <property type="entry name" value="Shew3726-like"/>
    <property type="match status" value="1"/>
</dbReference>
<evidence type="ECO:0000313" key="3">
    <source>
        <dbReference type="EMBL" id="CSC90447.1"/>
    </source>
</evidence>
<dbReference type="EMBL" id="CWOW01000018">
    <property type="protein sequence ID" value="CSA98939.1"/>
    <property type="molecule type" value="Genomic_DNA"/>
</dbReference>
<dbReference type="SUPFAM" id="SSF160272">
    <property type="entry name" value="Shew3726-like"/>
    <property type="match status" value="1"/>
</dbReference>
<dbReference type="Proteomes" id="UP000041770">
    <property type="component" value="Unassembled WGS sequence"/>
</dbReference>
<sequence>MNQSILFPDLQHWDEAKQAVVFFAQQNGALIECLVARQVLQELSGEALAESQHVMTAFSEWRFDLEELAEQAIENEMFNSLGQIEITRERF</sequence>
<dbReference type="Proteomes" id="UP000471242">
    <property type="component" value="Unassembled WGS sequence"/>
</dbReference>
<reference evidence="5 11" key="2">
    <citation type="submission" date="2018-09" db="EMBL/GenBank/DDBJ databases">
        <title>Genomic epidemiology reveals two lineages of Vibrio cholerae that can cause global cholera epidemics despite absence of cholera toxin gene.</title>
        <authorList>
            <person name="Wang H."/>
            <person name="Zen W."/>
            <person name="Yu H."/>
            <person name="Zhang W."/>
            <person name="Pan J."/>
            <person name="Yang C."/>
            <person name="Cui Y."/>
        </authorList>
    </citation>
    <scope>NUCLEOTIDE SEQUENCE [LARGE SCALE GENOMIC DNA]</scope>
    <source>
        <strain evidence="5 11">00-1_S85</strain>
    </source>
</reference>
<name>A0A085Q7W7_VIBCL</name>
<evidence type="ECO:0000313" key="4">
    <source>
        <dbReference type="EMBL" id="MBS7674751.1"/>
    </source>
</evidence>
<reference evidence="4" key="4">
    <citation type="submission" date="2021-05" db="EMBL/GenBank/DDBJ databases">
        <authorList>
            <person name="Stine C."/>
        </authorList>
    </citation>
    <scope>NUCLEOTIDE SEQUENCE</scope>
    <source>
        <strain evidence="4">TDS0091212</strain>
    </source>
</reference>
<dbReference type="EMBL" id="VSGZ01000001">
    <property type="protein sequence ID" value="TXY94620.1"/>
    <property type="molecule type" value="Genomic_DNA"/>
</dbReference>
<evidence type="ECO:0000313" key="8">
    <source>
        <dbReference type="Proteomes" id="UP000044806"/>
    </source>
</evidence>
<evidence type="ECO:0000313" key="9">
    <source>
        <dbReference type="Proteomes" id="UP000046067"/>
    </source>
</evidence>
<reference evidence="4" key="5">
    <citation type="submission" date="2023-08" db="EMBL/GenBank/DDBJ databases">
        <title>Vibrio cholerae Outbreaks in Tanzania Exemplify Founder Flush: Simultaneous Increases in Population Size and Genetic Diversity.</title>
        <authorList>
            <person name="Debes A.K."/>
            <person name="Mohammed A."/>
            <person name="Maseke I."/>
            <person name="Almeida M."/>
            <person name="Li S."/>
            <person name="Matimba H."/>
            <person name="Joachim A."/>
            <person name="Mizinduko M."/>
            <person name="Nyanga S."/>
            <person name="Kelly M."/>
            <person name="Kachwamba Y."/>
            <person name="Schaffer A.M."/>
            <person name="Nyanga A.S."/>
            <person name="Mghamba J."/>
            <person name="Mosha F.S."/>
            <person name="Sack D.A."/>
            <person name="Stine O.C."/>
        </authorList>
    </citation>
    <scope>NUCLEOTIDE SEQUENCE</scope>
    <source>
        <strain evidence="4">TDS0091212</strain>
    </source>
</reference>
<reference evidence="6 10" key="3">
    <citation type="submission" date="2019-06" db="EMBL/GenBank/DDBJ databases">
        <title>Vibrio cholerae phylogeny based on whole-genome sequencing reveals genetic diversity and population strucutre.</title>
        <authorList>
            <person name="Zhiqiu Y."/>
            <person name="Bin L."/>
            <person name="Lingyan J."/>
        </authorList>
    </citation>
    <scope>NUCLEOTIDE SEQUENCE [LARGE SCALE GENOMIC DNA]</scope>
    <source>
        <strain evidence="6 10">N2768</strain>
    </source>
</reference>
<evidence type="ECO:0000313" key="6">
    <source>
        <dbReference type="EMBL" id="TXY94620.1"/>
    </source>
</evidence>
<dbReference type="EMBL" id="QZRB01000027">
    <property type="protein sequence ID" value="MVD25032.1"/>
    <property type="molecule type" value="Genomic_DNA"/>
</dbReference>
<evidence type="ECO:0000313" key="7">
    <source>
        <dbReference type="Proteomes" id="UP000041770"/>
    </source>
</evidence>
<dbReference type="OMA" id="MNQSIQF"/>
<dbReference type="Pfam" id="PF07369">
    <property type="entry name" value="DUF1488"/>
    <property type="match status" value="1"/>
</dbReference>
<evidence type="ECO:0000313" key="11">
    <source>
        <dbReference type="Proteomes" id="UP000471242"/>
    </source>
</evidence>
<dbReference type="AlphaFoldDB" id="A0A085Q7W7"/>
<dbReference type="Proteomes" id="UP001196338">
    <property type="component" value="Unassembled WGS sequence"/>
</dbReference>
<dbReference type="EMBL" id="CWQY01000018">
    <property type="protein sequence ID" value="CSC90447.1"/>
    <property type="molecule type" value="Genomic_DNA"/>
</dbReference>
<protein>
    <submittedName>
        <fullName evidence="5">DUF1488 domain-containing protein</fullName>
    </submittedName>
    <submittedName>
        <fullName evidence="1">Transcriptional regulator</fullName>
    </submittedName>
</protein>
<evidence type="ECO:0000313" key="1">
    <source>
        <dbReference type="EMBL" id="CSA98939.1"/>
    </source>
</evidence>
<reference evidence="7 8" key="1">
    <citation type="submission" date="2015-07" db="EMBL/GenBank/DDBJ databases">
        <authorList>
            <consortium name="Pathogen Informatics"/>
        </authorList>
    </citation>
    <scope>NUCLEOTIDE SEQUENCE [LARGE SCALE GENOMIC DNA]</scope>
    <source>
        <strain evidence="3 7">A316</strain>
        <strain evidence="2 9">A325</strain>
        <strain evidence="1 8">A51</strain>
    </source>
</reference>
<dbReference type="Proteomes" id="UP000044806">
    <property type="component" value="Unassembled WGS sequence"/>
</dbReference>
<evidence type="ECO:0000313" key="10">
    <source>
        <dbReference type="Proteomes" id="UP000323583"/>
    </source>
</evidence>
<dbReference type="InterPro" id="IPR036692">
    <property type="entry name" value="Shew3726-like_sf"/>
</dbReference>
<dbReference type="InterPro" id="IPR009962">
    <property type="entry name" value="DUF1488"/>
</dbReference>
<proteinExistence type="predicted"/>
<dbReference type="EMBL" id="CWQJ01000018">
    <property type="protein sequence ID" value="CSC47210.1"/>
    <property type="molecule type" value="Genomic_DNA"/>
</dbReference>
<gene>
    <name evidence="5" type="ORF">D6U24_16930</name>
    <name evidence="1" type="ORF">ERS013165_02988</name>
    <name evidence="3" type="ORF">ERS013200_02575</name>
    <name evidence="2" type="ORF">ERS013201_02719</name>
    <name evidence="6" type="ORF">FXE67_00015</name>
    <name evidence="4" type="ORF">KIN13_15135</name>
</gene>
<dbReference type="Proteomes" id="UP000046067">
    <property type="component" value="Unassembled WGS sequence"/>
</dbReference>